<sequence>MGRLNYFLGVKVDYNSAGLFLSQKQYALNIIQRAGMKECKPVSTPSDVNSKLAADEGDKIDNLKQYRSLAGTFQYLTFTRPDIAYAVQQVCLFMHDPRHTHLNALKRIIRYVQGTTSYGQQMYKSASSTITAYSGAD</sequence>
<dbReference type="PANTHER" id="PTHR11439">
    <property type="entry name" value="GAG-POL-RELATED RETROTRANSPOSON"/>
    <property type="match status" value="1"/>
</dbReference>
<dbReference type="AlphaFoldDB" id="A0A6J0MNV4"/>
<organism evidence="1 2">
    <name type="scientific">Raphanus sativus</name>
    <name type="common">Radish</name>
    <name type="synonym">Raphanus raphanistrum var. sativus</name>
    <dbReference type="NCBI Taxonomy" id="3726"/>
    <lineage>
        <taxon>Eukaryota</taxon>
        <taxon>Viridiplantae</taxon>
        <taxon>Streptophyta</taxon>
        <taxon>Embryophyta</taxon>
        <taxon>Tracheophyta</taxon>
        <taxon>Spermatophyta</taxon>
        <taxon>Magnoliopsida</taxon>
        <taxon>eudicotyledons</taxon>
        <taxon>Gunneridae</taxon>
        <taxon>Pentapetalae</taxon>
        <taxon>rosids</taxon>
        <taxon>malvids</taxon>
        <taxon>Brassicales</taxon>
        <taxon>Brassicaceae</taxon>
        <taxon>Brassiceae</taxon>
        <taxon>Raphanus</taxon>
    </lineage>
</organism>
<dbReference type="OrthoDB" id="414945at2759"/>
<dbReference type="Proteomes" id="UP000504610">
    <property type="component" value="Unplaced"/>
</dbReference>
<dbReference type="GeneID" id="108845459"/>
<evidence type="ECO:0000313" key="1">
    <source>
        <dbReference type="Proteomes" id="UP000504610"/>
    </source>
</evidence>
<evidence type="ECO:0000313" key="2">
    <source>
        <dbReference type="RefSeq" id="XP_018474167.1"/>
    </source>
</evidence>
<gene>
    <name evidence="2" type="primary">LOC108845459</name>
</gene>
<dbReference type="KEGG" id="rsz:108845459"/>
<accession>A0A6J0MNV4</accession>
<name>A0A6J0MNV4_RAPSA</name>
<dbReference type="RefSeq" id="XP_018474167.1">
    <property type="nucleotide sequence ID" value="XM_018618665.1"/>
</dbReference>
<dbReference type="PANTHER" id="PTHR11439:SF524">
    <property type="entry name" value="RNA-DIRECTED DNA POLYMERASE, PROTEIN KINASE RLK-PELLE-DLSV FAMILY"/>
    <property type="match status" value="1"/>
</dbReference>
<reference evidence="2" key="1">
    <citation type="submission" date="2025-08" db="UniProtKB">
        <authorList>
            <consortium name="RefSeq"/>
        </authorList>
    </citation>
    <scope>IDENTIFICATION</scope>
    <source>
        <tissue evidence="2">Leaf</tissue>
    </source>
</reference>
<proteinExistence type="predicted"/>
<protein>
    <submittedName>
        <fullName evidence="2">Uncharacterized mitochondrial protein AtMg00810-like</fullName>
    </submittedName>
</protein>
<keyword evidence="1" id="KW-1185">Reference proteome</keyword>